<dbReference type="AlphaFoldDB" id="A0A7I8JXX5"/>
<reference evidence="2" key="1">
    <citation type="submission" date="2020-02" db="EMBL/GenBank/DDBJ databases">
        <authorList>
            <person name="Scholz U."/>
            <person name="Mascher M."/>
            <person name="Fiebig A."/>
        </authorList>
    </citation>
    <scope>NUCLEOTIDE SEQUENCE</scope>
</reference>
<accession>A0A7I8JXX5</accession>
<dbReference type="EMBL" id="LR746264">
    <property type="protein sequence ID" value="CAA7388778.1"/>
    <property type="molecule type" value="Genomic_DNA"/>
</dbReference>
<dbReference type="Proteomes" id="UP000663760">
    <property type="component" value="Chromosome 1"/>
</dbReference>
<protein>
    <submittedName>
        <fullName evidence="2">Uncharacterized protein</fullName>
    </submittedName>
</protein>
<sequence>MTQEEKRRKKRKRREMGLHIPAMGPTRTLGMGGPRTEQYSGTGGPSSLLVLLDLAGHVRAGSPLSPRARAVVETGPVPHQSVIKFFLR</sequence>
<keyword evidence="3" id="KW-1185">Reference proteome</keyword>
<organism evidence="2 3">
    <name type="scientific">Spirodela intermedia</name>
    <name type="common">Intermediate duckweed</name>
    <dbReference type="NCBI Taxonomy" id="51605"/>
    <lineage>
        <taxon>Eukaryota</taxon>
        <taxon>Viridiplantae</taxon>
        <taxon>Streptophyta</taxon>
        <taxon>Embryophyta</taxon>
        <taxon>Tracheophyta</taxon>
        <taxon>Spermatophyta</taxon>
        <taxon>Magnoliopsida</taxon>
        <taxon>Liliopsida</taxon>
        <taxon>Araceae</taxon>
        <taxon>Lemnoideae</taxon>
        <taxon>Spirodela</taxon>
    </lineage>
</organism>
<proteinExistence type="predicted"/>
<name>A0A7I8JXX5_SPIIN</name>
<gene>
    <name evidence="2" type="ORF">SI8410_01000939</name>
</gene>
<evidence type="ECO:0000256" key="1">
    <source>
        <dbReference type="SAM" id="MobiDB-lite"/>
    </source>
</evidence>
<evidence type="ECO:0000313" key="3">
    <source>
        <dbReference type="Proteomes" id="UP000663760"/>
    </source>
</evidence>
<evidence type="ECO:0000313" key="2">
    <source>
        <dbReference type="EMBL" id="CAA7388778.1"/>
    </source>
</evidence>
<feature type="region of interest" description="Disordered" evidence="1">
    <location>
        <begin position="1"/>
        <end position="44"/>
    </location>
</feature>